<protein>
    <submittedName>
        <fullName evidence="3">Flagellar hook-basal body complex protein FliE 1</fullName>
    </submittedName>
</protein>
<keyword evidence="3" id="KW-0966">Cell projection</keyword>
<dbReference type="GO" id="GO:0009425">
    <property type="term" value="C:bacterial-type flagellum basal body"/>
    <property type="evidence" value="ECO:0007669"/>
    <property type="project" value="UniProtKB-SubCell"/>
</dbReference>
<dbReference type="EMBL" id="UIDG01000201">
    <property type="protein sequence ID" value="SUS06423.1"/>
    <property type="molecule type" value="Genomic_DNA"/>
</dbReference>
<dbReference type="PANTHER" id="PTHR34653:SF1">
    <property type="entry name" value="FLAGELLAR HOOK-BASAL BODY COMPLEX PROTEIN FLIE"/>
    <property type="match status" value="1"/>
</dbReference>
<dbReference type="GO" id="GO:0003774">
    <property type="term" value="F:cytoskeletal motor activity"/>
    <property type="evidence" value="ECO:0007669"/>
    <property type="project" value="InterPro"/>
</dbReference>
<comment type="subcellular location">
    <subcellularLocation>
        <location evidence="1">Bacterial flagellum basal body</location>
    </subcellularLocation>
</comment>
<dbReference type="Pfam" id="PF02049">
    <property type="entry name" value="FliE"/>
    <property type="match status" value="1"/>
</dbReference>
<name>A0A380TFE7_9ZZZZ</name>
<keyword evidence="3" id="KW-0969">Cilium</keyword>
<keyword evidence="2" id="KW-0975">Bacterial flagellum</keyword>
<dbReference type="PRINTS" id="PR00833">
    <property type="entry name" value="POAALLERGEN"/>
</dbReference>
<evidence type="ECO:0000256" key="1">
    <source>
        <dbReference type="ARBA" id="ARBA00004117"/>
    </source>
</evidence>
<dbReference type="GO" id="GO:0071973">
    <property type="term" value="P:bacterial-type flagellum-dependent cell motility"/>
    <property type="evidence" value="ECO:0007669"/>
    <property type="project" value="InterPro"/>
</dbReference>
<evidence type="ECO:0000256" key="2">
    <source>
        <dbReference type="ARBA" id="ARBA00023143"/>
    </source>
</evidence>
<dbReference type="AlphaFoldDB" id="A0A380TFE7"/>
<evidence type="ECO:0000313" key="3">
    <source>
        <dbReference type="EMBL" id="SUS06423.1"/>
    </source>
</evidence>
<gene>
    <name evidence="3" type="primary">fliE</name>
    <name evidence="3" type="ORF">DF3PB_280021</name>
</gene>
<sequence length="105" mass="10700">MTSPITAFNKAIAAYTEAWRTESPQAPQPAGTPGPSFAGLVKDALADATAAAKGSEAATTAAMTTGGDMSSVVTAVAEAEAALQTVVAVRDRVIEAYKDIMRMPI</sequence>
<dbReference type="InterPro" id="IPR001624">
    <property type="entry name" value="FliE"/>
</dbReference>
<reference evidence="3" key="1">
    <citation type="submission" date="2018-07" db="EMBL/GenBank/DDBJ databases">
        <authorList>
            <person name="Quirk P.G."/>
            <person name="Krulwich T.A."/>
        </authorList>
    </citation>
    <scope>NUCLEOTIDE SEQUENCE</scope>
</reference>
<dbReference type="PANTHER" id="PTHR34653">
    <property type="match status" value="1"/>
</dbReference>
<proteinExistence type="inferred from homology"/>
<dbReference type="HAMAP" id="MF_00724">
    <property type="entry name" value="FliE"/>
    <property type="match status" value="1"/>
</dbReference>
<organism evidence="3">
    <name type="scientific">metagenome</name>
    <dbReference type="NCBI Taxonomy" id="256318"/>
    <lineage>
        <taxon>unclassified sequences</taxon>
        <taxon>metagenomes</taxon>
    </lineage>
</organism>
<accession>A0A380TFE7</accession>
<dbReference type="GO" id="GO:0005198">
    <property type="term" value="F:structural molecule activity"/>
    <property type="evidence" value="ECO:0007669"/>
    <property type="project" value="InterPro"/>
</dbReference>
<keyword evidence="3" id="KW-0282">Flagellum</keyword>